<evidence type="ECO:0000256" key="1">
    <source>
        <dbReference type="ARBA" id="ARBA00001946"/>
    </source>
</evidence>
<dbReference type="RefSeq" id="WP_187528602.1">
    <property type="nucleotide sequence ID" value="NZ_CP060724.1"/>
</dbReference>
<accession>A0A7G9T3U2</accession>
<dbReference type="AlphaFoldDB" id="A0A7G9T3U2"/>
<keyword evidence="2" id="KW-0378">Hydrolase</keyword>
<evidence type="ECO:0000313" key="4">
    <source>
        <dbReference type="EMBL" id="QNN74767.1"/>
    </source>
</evidence>
<dbReference type="PANTHER" id="PTHR43046">
    <property type="entry name" value="GDP-MANNOSE MANNOSYL HYDROLASE"/>
    <property type="match status" value="1"/>
</dbReference>
<dbReference type="EMBL" id="CP060724">
    <property type="protein sequence ID" value="QNN74767.1"/>
    <property type="molecule type" value="Genomic_DNA"/>
</dbReference>
<dbReference type="Pfam" id="PF00293">
    <property type="entry name" value="NUDIX"/>
    <property type="match status" value="1"/>
</dbReference>
<dbReference type="Gene3D" id="3.90.79.10">
    <property type="entry name" value="Nucleoside Triphosphate Pyrophosphohydrolase"/>
    <property type="match status" value="1"/>
</dbReference>
<dbReference type="SUPFAM" id="SSF55811">
    <property type="entry name" value="Nudix"/>
    <property type="match status" value="1"/>
</dbReference>
<dbReference type="Proteomes" id="UP000515800">
    <property type="component" value="Chromosome"/>
</dbReference>
<keyword evidence="5" id="KW-1185">Reference proteome</keyword>
<feature type="domain" description="Nudix hydrolase" evidence="3">
    <location>
        <begin position="15"/>
        <end position="155"/>
    </location>
</feature>
<evidence type="ECO:0000313" key="5">
    <source>
        <dbReference type="Proteomes" id="UP000515800"/>
    </source>
</evidence>
<organism evidence="4 5">
    <name type="scientific">Weissella diestrammenae</name>
    <dbReference type="NCBI Taxonomy" id="1162633"/>
    <lineage>
        <taxon>Bacteria</taxon>
        <taxon>Bacillati</taxon>
        <taxon>Bacillota</taxon>
        <taxon>Bacilli</taxon>
        <taxon>Lactobacillales</taxon>
        <taxon>Lactobacillaceae</taxon>
        <taxon>Weissella</taxon>
    </lineage>
</organism>
<name>A0A7G9T3U2_9LACO</name>
<dbReference type="GO" id="GO:0016787">
    <property type="term" value="F:hydrolase activity"/>
    <property type="evidence" value="ECO:0007669"/>
    <property type="project" value="UniProtKB-KW"/>
</dbReference>
<dbReference type="InterPro" id="IPR000086">
    <property type="entry name" value="NUDIX_hydrolase_dom"/>
</dbReference>
<comment type="cofactor">
    <cofactor evidence="1">
        <name>Mg(2+)</name>
        <dbReference type="ChEBI" id="CHEBI:18420"/>
    </cofactor>
</comment>
<protein>
    <submittedName>
        <fullName evidence="4">NUDIX domain-containing protein</fullName>
    </submittedName>
</protein>
<sequence>MPYQASYVARIREKIGHDTLLVMPTIDVVIEKDNQLMLIYNRDFKGWAFPGGYVEPEMSWQENASREAFEEAGVVVDPNRLQLIGAASGPNFQAKYANGDTTQLFTNVFLATDVQSESQNIDMTEIDQKKWMSKEALKTANLTFSGRAVYEIYRQYQRTQQAQSLKI</sequence>
<evidence type="ECO:0000256" key="2">
    <source>
        <dbReference type="ARBA" id="ARBA00022801"/>
    </source>
</evidence>
<reference evidence="4 5" key="1">
    <citation type="submission" date="2020-08" db="EMBL/GenBank/DDBJ databases">
        <title>Genome sequence of Weissella diestrammenae KACC 16890T.</title>
        <authorList>
            <person name="Hyun D.-W."/>
            <person name="Bae J.-W."/>
        </authorList>
    </citation>
    <scope>NUCLEOTIDE SEQUENCE [LARGE SCALE GENOMIC DNA]</scope>
    <source>
        <strain evidence="4 5">KACC 16890</strain>
    </source>
</reference>
<dbReference type="KEGG" id="wdi:H9L19_04955"/>
<dbReference type="PANTHER" id="PTHR43046:SF2">
    <property type="entry name" value="8-OXO-DGTP DIPHOSPHATASE-RELATED"/>
    <property type="match status" value="1"/>
</dbReference>
<gene>
    <name evidence="4" type="ORF">H9L19_04955</name>
</gene>
<proteinExistence type="predicted"/>
<evidence type="ECO:0000259" key="3">
    <source>
        <dbReference type="PROSITE" id="PS51462"/>
    </source>
</evidence>
<dbReference type="InterPro" id="IPR015797">
    <property type="entry name" value="NUDIX_hydrolase-like_dom_sf"/>
</dbReference>
<dbReference type="PROSITE" id="PS51462">
    <property type="entry name" value="NUDIX"/>
    <property type="match status" value="1"/>
</dbReference>